<organism evidence="2 4">
    <name type="scientific">Anaerotignum propionicum DSM 1682</name>
    <dbReference type="NCBI Taxonomy" id="991789"/>
    <lineage>
        <taxon>Bacteria</taxon>
        <taxon>Bacillati</taxon>
        <taxon>Bacillota</taxon>
        <taxon>Clostridia</taxon>
        <taxon>Lachnospirales</taxon>
        <taxon>Anaerotignaceae</taxon>
        <taxon>Anaerotignum</taxon>
    </lineage>
</organism>
<reference evidence="4" key="4">
    <citation type="submission" date="2016-11" db="EMBL/GenBank/DDBJ databases">
        <authorList>
            <person name="Jaros S."/>
            <person name="Januszkiewicz K."/>
            <person name="Wedrychowicz H."/>
        </authorList>
    </citation>
    <scope>NUCLEOTIDE SEQUENCE [LARGE SCALE GENOMIC DNA]</scope>
    <source>
        <strain evidence="4">DSM 1682</strain>
    </source>
</reference>
<dbReference type="EMBL" id="CP014223">
    <property type="protein sequence ID" value="AMJ41274.1"/>
    <property type="molecule type" value="Genomic_DNA"/>
</dbReference>
<reference evidence="2" key="3">
    <citation type="submission" date="2016-11" db="EMBL/GenBank/DDBJ databases">
        <authorList>
            <person name="Varghese N."/>
            <person name="Submissions S."/>
        </authorList>
    </citation>
    <scope>NUCLEOTIDE SEQUENCE</scope>
    <source>
        <strain evidence="2">DSM 1682</strain>
    </source>
</reference>
<dbReference type="Proteomes" id="UP000184204">
    <property type="component" value="Unassembled WGS sequence"/>
</dbReference>
<dbReference type="EMBL" id="FQUA01000015">
    <property type="protein sequence ID" value="SHF06367.1"/>
    <property type="molecule type" value="Genomic_DNA"/>
</dbReference>
<name>A0A0X1U8N7_ANAPI</name>
<dbReference type="RefSeq" id="WP_157881650.1">
    <property type="nucleotide sequence ID" value="NZ_CP014223.1"/>
</dbReference>
<keyword evidence="3" id="KW-1185">Reference proteome</keyword>
<evidence type="ECO:0000313" key="3">
    <source>
        <dbReference type="Proteomes" id="UP000068026"/>
    </source>
</evidence>
<dbReference type="KEGG" id="cpro:CPRO_16840"/>
<dbReference type="Proteomes" id="UP000068026">
    <property type="component" value="Chromosome"/>
</dbReference>
<sequence length="48" mass="5475">MDKEGSGIFLRVLTKKVLEGCHENLSVEERQPYAEVGKLSERVGIYHE</sequence>
<proteinExistence type="predicted"/>
<evidence type="ECO:0000313" key="4">
    <source>
        <dbReference type="Proteomes" id="UP000184204"/>
    </source>
</evidence>
<dbReference type="AlphaFoldDB" id="A0A0X1U8N7"/>
<reference evidence="3" key="2">
    <citation type="submission" date="2016-01" db="EMBL/GenBank/DDBJ databases">
        <authorList>
            <person name="Poehlein A."/>
            <person name="Schlien K."/>
            <person name="Gottschalk G."/>
            <person name="Buckel W."/>
            <person name="Daniel R."/>
        </authorList>
    </citation>
    <scope>NUCLEOTIDE SEQUENCE [LARGE SCALE GENOMIC DNA]</scope>
    <source>
        <strain evidence="3">X2</strain>
    </source>
</reference>
<protein>
    <submittedName>
        <fullName evidence="2">Uncharacterized protein</fullName>
    </submittedName>
</protein>
<gene>
    <name evidence="1" type="ORF">CPRO_16840</name>
    <name evidence="2" type="ORF">SAMN02745151_02663</name>
</gene>
<evidence type="ECO:0000313" key="2">
    <source>
        <dbReference type="EMBL" id="SHF06367.1"/>
    </source>
</evidence>
<reference evidence="1 3" key="1">
    <citation type="journal article" date="2016" name="Genome Announc.">
        <title>Complete Genome Sequence of the Amino Acid-Fermenting Clostridium propionicum X2 (DSM 1682).</title>
        <authorList>
            <person name="Poehlein A."/>
            <person name="Schlien K."/>
            <person name="Chowdhury N.P."/>
            <person name="Gottschalk G."/>
            <person name="Buckel W."/>
            <person name="Daniel R."/>
        </authorList>
    </citation>
    <scope>NUCLEOTIDE SEQUENCE [LARGE SCALE GENOMIC DNA]</scope>
    <source>
        <strain evidence="1 3">X2</strain>
    </source>
</reference>
<accession>A0A0X1U8N7</accession>
<evidence type="ECO:0000313" key="1">
    <source>
        <dbReference type="EMBL" id="AMJ41274.1"/>
    </source>
</evidence>